<evidence type="ECO:0000313" key="7">
    <source>
        <dbReference type="EMBL" id="ANY75107.1"/>
    </source>
</evidence>
<evidence type="ECO:0000256" key="1">
    <source>
        <dbReference type="ARBA" id="ARBA00022670"/>
    </source>
</evidence>
<keyword evidence="3" id="KW-0378">Hydrolase</keyword>
<keyword evidence="1" id="KW-0645">Protease</keyword>
<keyword evidence="5" id="KW-0482">Metalloprotease</keyword>
<dbReference type="EMBL" id="CP016809">
    <property type="protein sequence ID" value="ANY75107.1"/>
    <property type="molecule type" value="Genomic_DNA"/>
</dbReference>
<proteinExistence type="predicted"/>
<evidence type="ECO:0000256" key="4">
    <source>
        <dbReference type="ARBA" id="ARBA00022833"/>
    </source>
</evidence>
<dbReference type="AlphaFoldDB" id="A0A1B2E5D1"/>
<dbReference type="GO" id="GO:0008270">
    <property type="term" value="F:zinc ion binding"/>
    <property type="evidence" value="ECO:0007669"/>
    <property type="project" value="TreeGrafter"/>
</dbReference>
<gene>
    <name evidence="7" type="ORF">BBD41_22450</name>
</gene>
<feature type="domain" description="JAB" evidence="6">
    <location>
        <begin position="15"/>
        <end position="122"/>
    </location>
</feature>
<dbReference type="PANTHER" id="PTHR34858:SF1">
    <property type="entry name" value="CYSO-CYSTEINE PEPTIDASE"/>
    <property type="match status" value="1"/>
</dbReference>
<evidence type="ECO:0000259" key="6">
    <source>
        <dbReference type="Pfam" id="PF14464"/>
    </source>
</evidence>
<reference evidence="7" key="1">
    <citation type="submission" date="2016-08" db="EMBL/GenBank/DDBJ databases">
        <title>Complete Genome Seqeunce of Paenibacillus sp. nov. IHBB 9852 from high altitute lake of Indian trans-Himalayas.</title>
        <authorList>
            <person name="Kiran S."/>
            <person name="Swarnkar M.K."/>
            <person name="Rana A."/>
            <person name="Tewari R."/>
            <person name="Gulati A."/>
        </authorList>
    </citation>
    <scope>NUCLEOTIDE SEQUENCE [LARGE SCALE GENOMIC DNA]</scope>
    <source>
        <strain evidence="7">IHBB 9852</strain>
    </source>
</reference>
<dbReference type="Gene3D" id="3.40.140.10">
    <property type="entry name" value="Cytidine Deaminase, domain 2"/>
    <property type="match status" value="1"/>
</dbReference>
<accession>A0A1B2E5D1</accession>
<evidence type="ECO:0000256" key="2">
    <source>
        <dbReference type="ARBA" id="ARBA00022723"/>
    </source>
</evidence>
<keyword evidence="2" id="KW-0479">Metal-binding</keyword>
<dbReference type="CDD" id="cd08070">
    <property type="entry name" value="MPN_like"/>
    <property type="match status" value="1"/>
</dbReference>
<dbReference type="GO" id="GO:0006508">
    <property type="term" value="P:proteolysis"/>
    <property type="evidence" value="ECO:0007669"/>
    <property type="project" value="UniProtKB-KW"/>
</dbReference>
<organism evidence="7">
    <name type="scientific">Paenibacillus ihbetae</name>
    <dbReference type="NCBI Taxonomy" id="1870820"/>
    <lineage>
        <taxon>Bacteria</taxon>
        <taxon>Bacillati</taxon>
        <taxon>Bacillota</taxon>
        <taxon>Bacilli</taxon>
        <taxon>Bacillales</taxon>
        <taxon>Paenibacillaceae</taxon>
        <taxon>Paenibacillus</taxon>
    </lineage>
</organism>
<dbReference type="KEGG" id="pib:BBD41_22450"/>
<dbReference type="InterPro" id="IPR028090">
    <property type="entry name" value="JAB_dom_prok"/>
</dbReference>
<sequence>MTKSEDPFRPILLRRPVFEQMAAYTYGALPQEACGILIGQGNLQDAPISVSEFLPVPNAAEDPLHHFRLEPAEWTRLLLSKRGIIGLFHSHPASSPEPSREDLADLQAFGGLFSIYLIGTPAGTGTEELKLNAYRVESRMDKDERGLKNTILLLPLSFEILDAD</sequence>
<evidence type="ECO:0000256" key="5">
    <source>
        <dbReference type="ARBA" id="ARBA00023049"/>
    </source>
</evidence>
<name>A0A1B2E5D1_9BACL</name>
<protein>
    <recommendedName>
        <fullName evidence="6">JAB domain-containing protein</fullName>
    </recommendedName>
</protein>
<dbReference type="RefSeq" id="WP_157929327.1">
    <property type="nucleotide sequence ID" value="NZ_CP016809.1"/>
</dbReference>
<dbReference type="SUPFAM" id="SSF102712">
    <property type="entry name" value="JAB1/MPN domain"/>
    <property type="match status" value="1"/>
</dbReference>
<dbReference type="InterPro" id="IPR051929">
    <property type="entry name" value="VirAsm_ModProt"/>
</dbReference>
<evidence type="ECO:0000256" key="3">
    <source>
        <dbReference type="ARBA" id="ARBA00022801"/>
    </source>
</evidence>
<dbReference type="PANTHER" id="PTHR34858">
    <property type="entry name" value="CYSO-CYSTEINE PEPTIDASE"/>
    <property type="match status" value="1"/>
</dbReference>
<keyword evidence="4" id="KW-0862">Zinc</keyword>
<dbReference type="GO" id="GO:0008235">
    <property type="term" value="F:metalloexopeptidase activity"/>
    <property type="evidence" value="ECO:0007669"/>
    <property type="project" value="TreeGrafter"/>
</dbReference>
<dbReference type="Pfam" id="PF14464">
    <property type="entry name" value="Prok-JAB"/>
    <property type="match status" value="1"/>
</dbReference>